<dbReference type="AlphaFoldDB" id="A0A285PG54"/>
<keyword evidence="1" id="KW-0472">Membrane</keyword>
<keyword evidence="1" id="KW-0812">Transmembrane</keyword>
<evidence type="ECO:0000313" key="3">
    <source>
        <dbReference type="EMBL" id="SNZ20705.1"/>
    </source>
</evidence>
<dbReference type="RefSeq" id="WP_097155065.1">
    <property type="nucleotide sequence ID" value="NZ_OBEL01000005.1"/>
</dbReference>
<reference evidence="3 4" key="1">
    <citation type="submission" date="2017-09" db="EMBL/GenBank/DDBJ databases">
        <authorList>
            <person name="Ehlers B."/>
            <person name="Leendertz F.H."/>
        </authorList>
    </citation>
    <scope>NUCLEOTIDE SEQUENCE [LARGE SCALE GENOMIC DNA]</scope>
    <source>
        <strain evidence="3 4">DSM 18289</strain>
    </source>
</reference>
<dbReference type="Pfam" id="PF07811">
    <property type="entry name" value="TadE"/>
    <property type="match status" value="1"/>
</dbReference>
<accession>A0A285PG54</accession>
<gene>
    <name evidence="3" type="ORF">SAMN06265368_3815</name>
</gene>
<feature type="domain" description="TadE-like" evidence="2">
    <location>
        <begin position="20"/>
        <end position="58"/>
    </location>
</feature>
<protein>
    <submittedName>
        <fullName evidence="3">Flp pilus assembly protein TadG</fullName>
    </submittedName>
</protein>
<keyword evidence="4" id="KW-1185">Reference proteome</keyword>
<sequence>MSIFSPILCCLRQFRKDDRGIAATELAVILPVMVAFIFTSWELSMVYLVKKRTDHAATVLADLTTQSDVISNATYNGYVEAVEAVMYPFNDQTLKLHLIGVSVDSRSRVRLAWQRTTGGGTGLGVNALPAGLRVPNSFYVISETEVAYKPSFLSGITGTIDLKDSAIMVPRLTTSVASTN</sequence>
<dbReference type="EMBL" id="OBEL01000005">
    <property type="protein sequence ID" value="SNZ20705.1"/>
    <property type="molecule type" value="Genomic_DNA"/>
</dbReference>
<evidence type="ECO:0000259" key="2">
    <source>
        <dbReference type="Pfam" id="PF07811"/>
    </source>
</evidence>
<dbReference type="Proteomes" id="UP000219439">
    <property type="component" value="Unassembled WGS sequence"/>
</dbReference>
<feature type="transmembrane region" description="Helical" evidence="1">
    <location>
        <begin position="21"/>
        <end position="41"/>
    </location>
</feature>
<proteinExistence type="predicted"/>
<dbReference type="InterPro" id="IPR012495">
    <property type="entry name" value="TadE-like_dom"/>
</dbReference>
<evidence type="ECO:0000313" key="4">
    <source>
        <dbReference type="Proteomes" id="UP000219439"/>
    </source>
</evidence>
<organism evidence="3 4">
    <name type="scientific">Cohaesibacter gelatinilyticus</name>
    <dbReference type="NCBI Taxonomy" id="372072"/>
    <lineage>
        <taxon>Bacteria</taxon>
        <taxon>Pseudomonadati</taxon>
        <taxon>Pseudomonadota</taxon>
        <taxon>Alphaproteobacteria</taxon>
        <taxon>Hyphomicrobiales</taxon>
        <taxon>Cohaesibacteraceae</taxon>
    </lineage>
</organism>
<keyword evidence="1" id="KW-1133">Transmembrane helix</keyword>
<name>A0A285PG54_9HYPH</name>
<dbReference type="OrthoDB" id="7189296at2"/>
<evidence type="ECO:0000256" key="1">
    <source>
        <dbReference type="SAM" id="Phobius"/>
    </source>
</evidence>